<evidence type="ECO:0000256" key="3">
    <source>
        <dbReference type="ARBA" id="ARBA00022679"/>
    </source>
</evidence>
<dbReference type="EC" id="2.7.1.81" evidence="7"/>
<dbReference type="Pfam" id="PF01636">
    <property type="entry name" value="APH"/>
    <property type="match status" value="1"/>
</dbReference>
<evidence type="ECO:0000256" key="7">
    <source>
        <dbReference type="ARBA" id="ARBA00038873"/>
    </source>
</evidence>
<dbReference type="PANTHER" id="PTHR21064:SF1">
    <property type="entry name" value="HYDROXYLYSINE KINASE"/>
    <property type="match status" value="1"/>
</dbReference>
<evidence type="ECO:0000259" key="9">
    <source>
        <dbReference type="Pfam" id="PF01636"/>
    </source>
</evidence>
<accession>A0A381QTS7</accession>
<organism evidence="10">
    <name type="scientific">marine metagenome</name>
    <dbReference type="NCBI Taxonomy" id="408172"/>
    <lineage>
        <taxon>unclassified sequences</taxon>
        <taxon>metagenomes</taxon>
        <taxon>ecological metagenomes</taxon>
    </lineage>
</organism>
<evidence type="ECO:0000256" key="4">
    <source>
        <dbReference type="ARBA" id="ARBA00022777"/>
    </source>
</evidence>
<gene>
    <name evidence="10" type="ORF">METZ01_LOCUS35670</name>
</gene>
<comment type="function">
    <text evidence="6">Catalyzes the GTP-dependent phosphorylation of 5-hydroxy-L-lysine.</text>
</comment>
<feature type="domain" description="Aminoglycoside phosphotransferase" evidence="9">
    <location>
        <begin position="22"/>
        <end position="106"/>
    </location>
</feature>
<sequence length="192" mass="21836">MKEALKLREILSHIKNETTRHLVETVLEDFEKNALVIFDSIRWQVIHSDMHADNIIVSESNTDKVAGIIDFGDMLLSPLIVDLAVAASYLRVVDGDPLSLITEFLYGYHQEIPLKRMEISILHDLIKTRLAATISILDWRASFRDKDDAYLKANAGEKLVAELFLKKLSEIPQENATKIYTQVCASAEQRKK</sequence>
<dbReference type="GO" id="GO:0005737">
    <property type="term" value="C:cytoplasm"/>
    <property type="evidence" value="ECO:0007669"/>
    <property type="project" value="UniProtKB-SubCell"/>
</dbReference>
<evidence type="ECO:0000256" key="5">
    <source>
        <dbReference type="ARBA" id="ARBA00036820"/>
    </source>
</evidence>
<keyword evidence="4" id="KW-0418">Kinase</keyword>
<name>A0A381QTS7_9ZZZZ</name>
<reference evidence="10" key="1">
    <citation type="submission" date="2018-05" db="EMBL/GenBank/DDBJ databases">
        <authorList>
            <person name="Lanie J.A."/>
            <person name="Ng W.-L."/>
            <person name="Kazmierczak K.M."/>
            <person name="Andrzejewski T.M."/>
            <person name="Davidsen T.M."/>
            <person name="Wayne K.J."/>
            <person name="Tettelin H."/>
            <person name="Glass J.I."/>
            <person name="Rusch D."/>
            <person name="Podicherti R."/>
            <person name="Tsui H.-C.T."/>
            <person name="Winkler M.E."/>
        </authorList>
    </citation>
    <scope>NUCLEOTIDE SEQUENCE</scope>
</reference>
<keyword evidence="3" id="KW-0808">Transferase</keyword>
<keyword evidence="2" id="KW-0963">Cytoplasm</keyword>
<protein>
    <recommendedName>
        <fullName evidence="8">Hydroxylysine kinase</fullName>
        <ecNumber evidence="7">2.7.1.81</ecNumber>
    </recommendedName>
</protein>
<dbReference type="SUPFAM" id="SSF56112">
    <property type="entry name" value="Protein kinase-like (PK-like)"/>
    <property type="match status" value="1"/>
</dbReference>
<dbReference type="InterPro" id="IPR002575">
    <property type="entry name" value="Aminoglycoside_PTrfase"/>
</dbReference>
<dbReference type="GO" id="GO:0047992">
    <property type="term" value="F:hydroxylysine kinase activity"/>
    <property type="evidence" value="ECO:0007669"/>
    <property type="project" value="UniProtKB-EC"/>
</dbReference>
<dbReference type="Gene3D" id="3.90.1200.10">
    <property type="match status" value="1"/>
</dbReference>
<evidence type="ECO:0000256" key="8">
    <source>
        <dbReference type="ARBA" id="ARBA00040505"/>
    </source>
</evidence>
<evidence type="ECO:0000256" key="6">
    <source>
        <dbReference type="ARBA" id="ARBA00037368"/>
    </source>
</evidence>
<evidence type="ECO:0000256" key="2">
    <source>
        <dbReference type="ARBA" id="ARBA00022490"/>
    </source>
</evidence>
<dbReference type="PANTHER" id="PTHR21064">
    <property type="entry name" value="AMINOGLYCOSIDE PHOSPHOTRANSFERASE DOMAIN-CONTAINING PROTEIN-RELATED"/>
    <property type="match status" value="1"/>
</dbReference>
<evidence type="ECO:0000313" key="10">
    <source>
        <dbReference type="EMBL" id="SUZ82816.1"/>
    </source>
</evidence>
<comment type="subcellular location">
    <subcellularLocation>
        <location evidence="1">Cytoplasm</location>
    </subcellularLocation>
</comment>
<comment type="catalytic activity">
    <reaction evidence="5">
        <text>(5R)-5-hydroxy-L-lysine + GTP = (5R)-5-phosphooxy-L-lysine + GDP + H(+)</text>
        <dbReference type="Rhea" id="RHEA:19049"/>
        <dbReference type="ChEBI" id="CHEBI:15378"/>
        <dbReference type="ChEBI" id="CHEBI:37565"/>
        <dbReference type="ChEBI" id="CHEBI:57882"/>
        <dbReference type="ChEBI" id="CHEBI:58189"/>
        <dbReference type="ChEBI" id="CHEBI:58357"/>
        <dbReference type="EC" id="2.7.1.81"/>
    </reaction>
</comment>
<proteinExistence type="predicted"/>
<dbReference type="AlphaFoldDB" id="A0A381QTS7"/>
<evidence type="ECO:0000256" key="1">
    <source>
        <dbReference type="ARBA" id="ARBA00004496"/>
    </source>
</evidence>
<dbReference type="InterPro" id="IPR050249">
    <property type="entry name" value="Pseudomonas-type_ThrB"/>
</dbReference>
<dbReference type="InterPro" id="IPR011009">
    <property type="entry name" value="Kinase-like_dom_sf"/>
</dbReference>
<dbReference type="EMBL" id="UINC01001524">
    <property type="protein sequence ID" value="SUZ82816.1"/>
    <property type="molecule type" value="Genomic_DNA"/>
</dbReference>